<gene>
    <name evidence="7" type="ORF">M011DRAFT_479999</name>
</gene>
<dbReference type="FunFam" id="1.20.1250.20:FF:000088">
    <property type="entry name" value="MFS multidrug transporter, putative"/>
    <property type="match status" value="1"/>
</dbReference>
<accession>A0A6A6V1M9</accession>
<feature type="transmembrane region" description="Helical" evidence="6">
    <location>
        <begin position="160"/>
        <end position="179"/>
    </location>
</feature>
<protein>
    <submittedName>
        <fullName evidence="7">Putative MFS multidrug transporter</fullName>
    </submittedName>
</protein>
<dbReference type="Proteomes" id="UP000799440">
    <property type="component" value="Unassembled WGS sequence"/>
</dbReference>
<dbReference type="OrthoDB" id="5376138at2759"/>
<evidence type="ECO:0000256" key="4">
    <source>
        <dbReference type="ARBA" id="ARBA00023136"/>
    </source>
</evidence>
<keyword evidence="8" id="KW-1185">Reference proteome</keyword>
<dbReference type="GO" id="GO:0022857">
    <property type="term" value="F:transmembrane transporter activity"/>
    <property type="evidence" value="ECO:0007669"/>
    <property type="project" value="InterPro"/>
</dbReference>
<feature type="transmembrane region" description="Helical" evidence="6">
    <location>
        <begin position="186"/>
        <end position="209"/>
    </location>
</feature>
<dbReference type="PANTHER" id="PTHR23502:SF3">
    <property type="entry name" value="MAJOR FACILITATOR SUPERFAMILY (MFS) PROFILE DOMAIN-CONTAINING PROTEIN-RELATED"/>
    <property type="match status" value="1"/>
</dbReference>
<sequence>MATARANIPSNQVPISADDEKEKSEQNSDISNQLGTSDTRVELTEGDAWDKLGYSFSTPRKWQILLVVFMIQIYINSNAAMYSHAVGTVSKRFNVSEQVARIPQMLFLVAYGFACEFWAPWSEEYGRWPIQQLSLFLINVWQIPCALAPNYATFVVCRTLGGLSTAGGSVTLGVLADMWEPDEQEYAVAFLVLSSVGGSVVGTIAGAFLEKYADVQWIFWTLLIFGAVVQGIHFIANPETRATILLDREAKRRRESGEDSNIYGPSEMRGGHGMSMKEFWTIVWRPFYMFFTEPIVLWLSLLSGFSDALIFTFLQSFKPVYEQWGFGTVGTGLAFIPILLGYIISYLSYLPSIHVFRKRRRAKPGSVSPEARLWWLLWLAPLETIGMFGFAWTSLGPDYGIPWIATMVFSCMVGIANYAIYQSSIDYQTAAYGPYAASATGGNDLARDVLAGIAAMYSVPMYTNIPGRPLEYASTILACLAVLVTIPIYIVYWKGPVIRERSKFAQTLEKKWEVNREKRRKSSVAGLGEKREGEGVVVV</sequence>
<keyword evidence="2 6" id="KW-0812">Transmembrane</keyword>
<dbReference type="AlphaFoldDB" id="A0A6A6V1M9"/>
<dbReference type="Gene3D" id="1.20.1250.20">
    <property type="entry name" value="MFS general substrate transporter like domains"/>
    <property type="match status" value="1"/>
</dbReference>
<reference evidence="7" key="1">
    <citation type="journal article" date="2020" name="Stud. Mycol.">
        <title>101 Dothideomycetes genomes: a test case for predicting lifestyles and emergence of pathogens.</title>
        <authorList>
            <person name="Haridas S."/>
            <person name="Albert R."/>
            <person name="Binder M."/>
            <person name="Bloem J."/>
            <person name="Labutti K."/>
            <person name="Salamov A."/>
            <person name="Andreopoulos B."/>
            <person name="Baker S."/>
            <person name="Barry K."/>
            <person name="Bills G."/>
            <person name="Bluhm B."/>
            <person name="Cannon C."/>
            <person name="Castanera R."/>
            <person name="Culley D."/>
            <person name="Daum C."/>
            <person name="Ezra D."/>
            <person name="Gonzalez J."/>
            <person name="Henrissat B."/>
            <person name="Kuo A."/>
            <person name="Liang C."/>
            <person name="Lipzen A."/>
            <person name="Lutzoni F."/>
            <person name="Magnuson J."/>
            <person name="Mondo S."/>
            <person name="Nolan M."/>
            <person name="Ohm R."/>
            <person name="Pangilinan J."/>
            <person name="Park H.-J."/>
            <person name="Ramirez L."/>
            <person name="Alfaro M."/>
            <person name="Sun H."/>
            <person name="Tritt A."/>
            <person name="Yoshinaga Y."/>
            <person name="Zwiers L.-H."/>
            <person name="Turgeon B."/>
            <person name="Goodwin S."/>
            <person name="Spatafora J."/>
            <person name="Crous P."/>
            <person name="Grigoriev I."/>
        </authorList>
    </citation>
    <scope>NUCLEOTIDE SEQUENCE</scope>
    <source>
        <strain evidence="7">CBS 119925</strain>
    </source>
</reference>
<keyword evidence="3 6" id="KW-1133">Transmembrane helix</keyword>
<dbReference type="Pfam" id="PF07690">
    <property type="entry name" value="MFS_1"/>
    <property type="match status" value="1"/>
</dbReference>
<keyword evidence="4 6" id="KW-0472">Membrane</keyword>
<feature type="transmembrane region" description="Helical" evidence="6">
    <location>
        <begin position="215"/>
        <end position="236"/>
    </location>
</feature>
<dbReference type="InterPro" id="IPR036259">
    <property type="entry name" value="MFS_trans_sf"/>
</dbReference>
<feature type="region of interest" description="Disordered" evidence="5">
    <location>
        <begin position="1"/>
        <end position="37"/>
    </location>
</feature>
<name>A0A6A6V1M9_9PLEO</name>
<proteinExistence type="predicted"/>
<comment type="subcellular location">
    <subcellularLocation>
        <location evidence="1">Membrane</location>
        <topology evidence="1">Multi-pass membrane protein</topology>
    </subcellularLocation>
</comment>
<evidence type="ECO:0000256" key="1">
    <source>
        <dbReference type="ARBA" id="ARBA00004141"/>
    </source>
</evidence>
<evidence type="ECO:0000313" key="7">
    <source>
        <dbReference type="EMBL" id="KAF2744438.1"/>
    </source>
</evidence>
<dbReference type="EMBL" id="MU006589">
    <property type="protein sequence ID" value="KAF2744438.1"/>
    <property type="molecule type" value="Genomic_DNA"/>
</dbReference>
<evidence type="ECO:0000256" key="3">
    <source>
        <dbReference type="ARBA" id="ARBA00022989"/>
    </source>
</evidence>
<dbReference type="InterPro" id="IPR011701">
    <property type="entry name" value="MFS"/>
</dbReference>
<feature type="transmembrane region" description="Helical" evidence="6">
    <location>
        <begin position="401"/>
        <end position="421"/>
    </location>
</feature>
<feature type="compositionally biased region" description="Polar residues" evidence="5">
    <location>
        <begin position="27"/>
        <end position="37"/>
    </location>
</feature>
<evidence type="ECO:0000256" key="2">
    <source>
        <dbReference type="ARBA" id="ARBA00022692"/>
    </source>
</evidence>
<evidence type="ECO:0000313" key="8">
    <source>
        <dbReference type="Proteomes" id="UP000799440"/>
    </source>
</evidence>
<feature type="transmembrane region" description="Helical" evidence="6">
    <location>
        <begin position="64"/>
        <end position="82"/>
    </location>
</feature>
<feature type="transmembrane region" description="Helical" evidence="6">
    <location>
        <begin position="472"/>
        <end position="493"/>
    </location>
</feature>
<dbReference type="PANTHER" id="PTHR23502">
    <property type="entry name" value="MAJOR FACILITATOR SUPERFAMILY"/>
    <property type="match status" value="1"/>
</dbReference>
<evidence type="ECO:0000256" key="5">
    <source>
        <dbReference type="SAM" id="MobiDB-lite"/>
    </source>
</evidence>
<feature type="transmembrane region" description="Helical" evidence="6">
    <location>
        <begin position="295"/>
        <end position="314"/>
    </location>
</feature>
<evidence type="ECO:0000256" key="6">
    <source>
        <dbReference type="SAM" id="Phobius"/>
    </source>
</evidence>
<feature type="transmembrane region" description="Helical" evidence="6">
    <location>
        <begin position="334"/>
        <end position="352"/>
    </location>
</feature>
<feature type="transmembrane region" description="Helical" evidence="6">
    <location>
        <begin position="373"/>
        <end position="395"/>
    </location>
</feature>
<dbReference type="GO" id="GO:0005886">
    <property type="term" value="C:plasma membrane"/>
    <property type="evidence" value="ECO:0007669"/>
    <property type="project" value="TreeGrafter"/>
</dbReference>
<dbReference type="SUPFAM" id="SSF103473">
    <property type="entry name" value="MFS general substrate transporter"/>
    <property type="match status" value="1"/>
</dbReference>
<organism evidence="7 8">
    <name type="scientific">Sporormia fimetaria CBS 119925</name>
    <dbReference type="NCBI Taxonomy" id="1340428"/>
    <lineage>
        <taxon>Eukaryota</taxon>
        <taxon>Fungi</taxon>
        <taxon>Dikarya</taxon>
        <taxon>Ascomycota</taxon>
        <taxon>Pezizomycotina</taxon>
        <taxon>Dothideomycetes</taxon>
        <taxon>Pleosporomycetidae</taxon>
        <taxon>Pleosporales</taxon>
        <taxon>Sporormiaceae</taxon>
        <taxon>Sporormia</taxon>
    </lineage>
</organism>